<dbReference type="AlphaFoldDB" id="A0A8T0BED9"/>
<comment type="cofactor">
    <cofactor evidence="2">
        <name>Zn(2+)</name>
        <dbReference type="ChEBI" id="CHEBI:29105"/>
    </cofactor>
</comment>
<gene>
    <name evidence="13" type="ORF">HF521_022663</name>
</gene>
<keyword evidence="6" id="KW-0663">Pyridoxal phosphate</keyword>
<evidence type="ECO:0000256" key="2">
    <source>
        <dbReference type="ARBA" id="ARBA00001947"/>
    </source>
</evidence>
<keyword evidence="14" id="KW-1185">Reference proteome</keyword>
<dbReference type="SUPFAM" id="SSF51419">
    <property type="entry name" value="PLP-binding barrel"/>
    <property type="match status" value="1"/>
</dbReference>
<evidence type="ECO:0000256" key="5">
    <source>
        <dbReference type="ARBA" id="ARBA00022833"/>
    </source>
</evidence>
<dbReference type="GO" id="GO:0036088">
    <property type="term" value="P:D-serine catabolic process"/>
    <property type="evidence" value="ECO:0007669"/>
    <property type="project" value="TreeGrafter"/>
</dbReference>
<dbReference type="EMBL" id="JABFDY010000009">
    <property type="protein sequence ID" value="KAF7703656.1"/>
    <property type="molecule type" value="Genomic_DNA"/>
</dbReference>
<evidence type="ECO:0000256" key="1">
    <source>
        <dbReference type="ARBA" id="ARBA00001933"/>
    </source>
</evidence>
<feature type="domain" description="D-serine dehydratase-like" evidence="12">
    <location>
        <begin position="261"/>
        <end position="359"/>
    </location>
</feature>
<sequence>MARSTEFMEDLCTPAFVVDLDIVKRNSEAMLERFAKLGVQVRPHMKTHKTIECADIMTRGLRRCIVVSTLAEASFYADGGYDDILYAYPLTPEKVKRCAELSERLSLFHVLVDNTVALQELKKKPLKQGKVWHVWLKLDCDTGRAGVPHSDPAALQLAKEISGAEGVELTGIYTHCGNTYKCEGELQIKAVAQETTSLVLQFVEKLKAVGIQDVKSSIGSTPSCSHPVLDMAMLSEVHPGNYVFYDAQQSLLGSCTLEDVAVRVLTRVIGHYPHRNQLLVDCGWTALSQDGANRLPTGYAIFENHPELKLVSMTQEHGAVEPVSGNLDFSQFPLGSMLSLIPYHACATAAMHPVYIVHSKGKVVGNWKPTRGW</sequence>
<evidence type="ECO:0000256" key="6">
    <source>
        <dbReference type="ARBA" id="ARBA00022898"/>
    </source>
</evidence>
<dbReference type="PANTHER" id="PTHR28004">
    <property type="entry name" value="ZGC:162816-RELATED"/>
    <property type="match status" value="1"/>
</dbReference>
<dbReference type="Proteomes" id="UP000606274">
    <property type="component" value="Unassembled WGS sequence"/>
</dbReference>
<evidence type="ECO:0000256" key="8">
    <source>
        <dbReference type="ARBA" id="ARBA00051198"/>
    </source>
</evidence>
<organism evidence="13 14">
    <name type="scientific">Silurus meridionalis</name>
    <name type="common">Southern catfish</name>
    <name type="synonym">Silurus soldatovi meridionalis</name>
    <dbReference type="NCBI Taxonomy" id="175797"/>
    <lineage>
        <taxon>Eukaryota</taxon>
        <taxon>Metazoa</taxon>
        <taxon>Chordata</taxon>
        <taxon>Craniata</taxon>
        <taxon>Vertebrata</taxon>
        <taxon>Euteleostomi</taxon>
        <taxon>Actinopterygii</taxon>
        <taxon>Neopterygii</taxon>
        <taxon>Teleostei</taxon>
        <taxon>Ostariophysi</taxon>
        <taxon>Siluriformes</taxon>
        <taxon>Siluridae</taxon>
        <taxon>Silurus</taxon>
    </lineage>
</organism>
<dbReference type="InterPro" id="IPR026956">
    <property type="entry name" value="D-ser_dehydrat-like_dom"/>
</dbReference>
<dbReference type="InterPro" id="IPR001608">
    <property type="entry name" value="Ala_racemase_N"/>
</dbReference>
<dbReference type="InterPro" id="IPR042208">
    <property type="entry name" value="D-ser_dehydrat-like_sf"/>
</dbReference>
<dbReference type="GO" id="GO:0008721">
    <property type="term" value="F:D-serine ammonia-lyase activity"/>
    <property type="evidence" value="ECO:0007669"/>
    <property type="project" value="UniProtKB-EC"/>
</dbReference>
<protein>
    <recommendedName>
        <fullName evidence="10">D-serine dehydratase</fullName>
        <ecNumber evidence="9">4.3.1.18</ecNumber>
    </recommendedName>
    <alternativeName>
        <fullName evidence="11">D-serine deaminase</fullName>
    </alternativeName>
</protein>
<evidence type="ECO:0000259" key="12">
    <source>
        <dbReference type="SMART" id="SM01119"/>
    </source>
</evidence>
<evidence type="ECO:0000313" key="14">
    <source>
        <dbReference type="Proteomes" id="UP000606274"/>
    </source>
</evidence>
<evidence type="ECO:0000313" key="13">
    <source>
        <dbReference type="EMBL" id="KAF7703656.1"/>
    </source>
</evidence>
<dbReference type="EC" id="4.3.1.18" evidence="9"/>
<dbReference type="Pfam" id="PF14031">
    <property type="entry name" value="D-ser_dehydrat"/>
    <property type="match status" value="1"/>
</dbReference>
<dbReference type="OrthoDB" id="20198at2759"/>
<dbReference type="GO" id="GO:0046872">
    <property type="term" value="F:metal ion binding"/>
    <property type="evidence" value="ECO:0007669"/>
    <property type="project" value="UniProtKB-KW"/>
</dbReference>
<dbReference type="SMART" id="SM01119">
    <property type="entry name" value="D-ser_dehydrat"/>
    <property type="match status" value="1"/>
</dbReference>
<accession>A0A8T0BED9</accession>
<dbReference type="InterPro" id="IPR029066">
    <property type="entry name" value="PLP-binding_barrel"/>
</dbReference>
<comment type="caution">
    <text evidence="13">The sequence shown here is derived from an EMBL/GenBank/DDBJ whole genome shotgun (WGS) entry which is preliminary data.</text>
</comment>
<keyword evidence="5" id="KW-0862">Zinc</keyword>
<proteinExistence type="inferred from homology"/>
<name>A0A8T0BED9_SILME</name>
<comment type="similarity">
    <text evidence="3">Belongs to the DSD1 family.</text>
</comment>
<evidence type="ECO:0000256" key="7">
    <source>
        <dbReference type="ARBA" id="ARBA00023239"/>
    </source>
</evidence>
<evidence type="ECO:0000256" key="9">
    <source>
        <dbReference type="ARBA" id="ARBA00066349"/>
    </source>
</evidence>
<evidence type="ECO:0000256" key="11">
    <source>
        <dbReference type="ARBA" id="ARBA00075219"/>
    </source>
</evidence>
<evidence type="ECO:0000256" key="4">
    <source>
        <dbReference type="ARBA" id="ARBA00022723"/>
    </source>
</evidence>
<dbReference type="PANTHER" id="PTHR28004:SF2">
    <property type="entry name" value="D-SERINE DEHYDRATASE"/>
    <property type="match status" value="1"/>
</dbReference>
<comment type="cofactor">
    <cofactor evidence="1">
        <name>pyridoxal 5'-phosphate</name>
        <dbReference type="ChEBI" id="CHEBI:597326"/>
    </cofactor>
</comment>
<comment type="catalytic activity">
    <reaction evidence="8">
        <text>D-serine = pyruvate + NH4(+)</text>
        <dbReference type="Rhea" id="RHEA:13977"/>
        <dbReference type="ChEBI" id="CHEBI:15361"/>
        <dbReference type="ChEBI" id="CHEBI:28938"/>
        <dbReference type="ChEBI" id="CHEBI:35247"/>
        <dbReference type="EC" id="4.3.1.18"/>
    </reaction>
    <physiologicalReaction direction="left-to-right" evidence="8">
        <dbReference type="Rhea" id="RHEA:13978"/>
    </physiologicalReaction>
</comment>
<evidence type="ECO:0000256" key="3">
    <source>
        <dbReference type="ARBA" id="ARBA00005323"/>
    </source>
</evidence>
<dbReference type="InterPro" id="IPR051466">
    <property type="entry name" value="D-amino_acid_metab_enzyme"/>
</dbReference>
<keyword evidence="4" id="KW-0479">Metal-binding</keyword>
<evidence type="ECO:0000256" key="10">
    <source>
        <dbReference type="ARBA" id="ARBA00069616"/>
    </source>
</evidence>
<reference evidence="13" key="1">
    <citation type="submission" date="2020-08" db="EMBL/GenBank/DDBJ databases">
        <title>Chromosome-level assembly of Southern catfish (Silurus meridionalis) provides insights into visual adaptation to the nocturnal and benthic lifestyles.</title>
        <authorList>
            <person name="Zhang Y."/>
            <person name="Wang D."/>
            <person name="Peng Z."/>
        </authorList>
    </citation>
    <scope>NUCLEOTIDE SEQUENCE</scope>
    <source>
        <strain evidence="13">SWU-2019-XX</strain>
        <tissue evidence="13">Muscle</tissue>
    </source>
</reference>
<dbReference type="FunFam" id="3.20.20.10:FF:000016">
    <property type="entry name" value="D-serine dehydratase"/>
    <property type="match status" value="1"/>
</dbReference>
<keyword evidence="7" id="KW-0456">Lyase</keyword>
<dbReference type="Gene3D" id="3.20.20.10">
    <property type="entry name" value="Alanine racemase"/>
    <property type="match status" value="1"/>
</dbReference>
<dbReference type="Pfam" id="PF01168">
    <property type="entry name" value="Ala_racemase_N"/>
    <property type="match status" value="1"/>
</dbReference>
<dbReference type="Gene3D" id="2.40.37.20">
    <property type="entry name" value="D-serine dehydratase-like domain"/>
    <property type="match status" value="1"/>
</dbReference>